<protein>
    <submittedName>
        <fullName evidence="2">Uncharacterized protein</fullName>
    </submittedName>
</protein>
<reference evidence="2 3" key="1">
    <citation type="journal article" date="2016" name="Nat. Commun.">
        <title>Thousands of microbial genomes shed light on interconnected biogeochemical processes in an aquifer system.</title>
        <authorList>
            <person name="Anantharaman K."/>
            <person name="Brown C.T."/>
            <person name="Hug L.A."/>
            <person name="Sharon I."/>
            <person name="Castelle C.J."/>
            <person name="Probst A.J."/>
            <person name="Thomas B.C."/>
            <person name="Singh A."/>
            <person name="Wilkins M.J."/>
            <person name="Karaoz U."/>
            <person name="Brodie E.L."/>
            <person name="Williams K.H."/>
            <person name="Hubbard S.S."/>
            <person name="Banfield J.F."/>
        </authorList>
    </citation>
    <scope>NUCLEOTIDE SEQUENCE [LARGE SCALE GENOMIC DNA]</scope>
</reference>
<evidence type="ECO:0000256" key="1">
    <source>
        <dbReference type="SAM" id="Phobius"/>
    </source>
</evidence>
<dbReference type="Proteomes" id="UP000177682">
    <property type="component" value="Unassembled WGS sequence"/>
</dbReference>
<name>A0A1F5PKJ5_9BACT</name>
<keyword evidence="1" id="KW-1133">Transmembrane helix</keyword>
<keyword evidence="1" id="KW-0472">Membrane</keyword>
<dbReference type="EMBL" id="MFEY01000006">
    <property type="protein sequence ID" value="OGE90475.1"/>
    <property type="molecule type" value="Genomic_DNA"/>
</dbReference>
<evidence type="ECO:0000313" key="2">
    <source>
        <dbReference type="EMBL" id="OGE90475.1"/>
    </source>
</evidence>
<organism evidence="2 3">
    <name type="scientific">Candidatus Doudnabacteria bacterium RIFCSPHIGHO2_12_FULL_48_16</name>
    <dbReference type="NCBI Taxonomy" id="1817838"/>
    <lineage>
        <taxon>Bacteria</taxon>
        <taxon>Candidatus Doudnaibacteriota</taxon>
    </lineage>
</organism>
<gene>
    <name evidence="2" type="ORF">A3E29_05015</name>
</gene>
<feature type="transmembrane region" description="Helical" evidence="1">
    <location>
        <begin position="46"/>
        <end position="79"/>
    </location>
</feature>
<sequence>MHIFSGFIGVVVGFLIIKYSVSITETLGRVEWAEQHLRGGLAGTYSFYRIIGVVIIVLSLLYMFGGIGFIVAPLAGVFGGASQ</sequence>
<proteinExistence type="predicted"/>
<evidence type="ECO:0000313" key="3">
    <source>
        <dbReference type="Proteomes" id="UP000177682"/>
    </source>
</evidence>
<dbReference type="AlphaFoldDB" id="A0A1F5PKJ5"/>
<keyword evidence="1" id="KW-0812">Transmembrane</keyword>
<accession>A0A1F5PKJ5</accession>
<comment type="caution">
    <text evidence="2">The sequence shown here is derived from an EMBL/GenBank/DDBJ whole genome shotgun (WGS) entry which is preliminary data.</text>
</comment>